<dbReference type="GO" id="GO:0032259">
    <property type="term" value="P:methylation"/>
    <property type="evidence" value="ECO:0007669"/>
    <property type="project" value="UniProtKB-KW"/>
</dbReference>
<dbReference type="CDD" id="cd02440">
    <property type="entry name" value="AdoMet_MTases"/>
    <property type="match status" value="1"/>
</dbReference>
<reference evidence="2" key="1">
    <citation type="submission" date="2023-09" db="EMBL/GenBank/DDBJ databases">
        <authorList>
            <consortium name="CW5 consortium"/>
            <person name="Lu C.-W."/>
        </authorList>
    </citation>
    <scope>NUCLEOTIDE SEQUENCE</scope>
    <source>
        <strain evidence="2">KPS</strain>
    </source>
</reference>
<keyword evidence="2" id="KW-0808">Transferase</keyword>
<dbReference type="Proteomes" id="UP001180616">
    <property type="component" value="Chromosome"/>
</dbReference>
<dbReference type="InterPro" id="IPR041698">
    <property type="entry name" value="Methyltransf_25"/>
</dbReference>
<dbReference type="GO" id="GO:0008168">
    <property type="term" value="F:methyltransferase activity"/>
    <property type="evidence" value="ECO:0007669"/>
    <property type="project" value="UniProtKB-KW"/>
</dbReference>
<proteinExistence type="predicted"/>
<dbReference type="RefSeq" id="WP_309540221.1">
    <property type="nucleotide sequence ID" value="NZ_CP133659.1"/>
</dbReference>
<evidence type="ECO:0000313" key="3">
    <source>
        <dbReference type="Proteomes" id="UP001180616"/>
    </source>
</evidence>
<name>A0ABY9R0Q8_9BACT</name>
<keyword evidence="2" id="KW-0489">Methyltransferase</keyword>
<dbReference type="SUPFAM" id="SSF53335">
    <property type="entry name" value="S-adenosyl-L-methionine-dependent methyltransferases"/>
    <property type="match status" value="1"/>
</dbReference>
<feature type="domain" description="Methyltransferase" evidence="1">
    <location>
        <begin position="43"/>
        <end position="134"/>
    </location>
</feature>
<keyword evidence="3" id="KW-1185">Reference proteome</keyword>
<dbReference type="Pfam" id="PF13649">
    <property type="entry name" value="Methyltransf_25"/>
    <property type="match status" value="1"/>
</dbReference>
<accession>A0ABY9R0Q8</accession>
<dbReference type="Gene3D" id="3.40.50.150">
    <property type="entry name" value="Vaccinia Virus protein VP39"/>
    <property type="match status" value="1"/>
</dbReference>
<protein>
    <submittedName>
        <fullName evidence="2">Class I SAM-dependent methyltransferase</fullName>
    </submittedName>
</protein>
<organism evidence="2 3">
    <name type="scientific">Nitratidesulfovibrio liaohensis</name>
    <dbReference type="NCBI Taxonomy" id="2604158"/>
    <lineage>
        <taxon>Bacteria</taxon>
        <taxon>Pseudomonadati</taxon>
        <taxon>Thermodesulfobacteriota</taxon>
        <taxon>Desulfovibrionia</taxon>
        <taxon>Desulfovibrionales</taxon>
        <taxon>Desulfovibrionaceae</taxon>
        <taxon>Nitratidesulfovibrio</taxon>
    </lineage>
</organism>
<evidence type="ECO:0000259" key="1">
    <source>
        <dbReference type="Pfam" id="PF13649"/>
    </source>
</evidence>
<dbReference type="InterPro" id="IPR029063">
    <property type="entry name" value="SAM-dependent_MTases_sf"/>
</dbReference>
<dbReference type="EMBL" id="CP133659">
    <property type="protein sequence ID" value="WMW64110.1"/>
    <property type="molecule type" value="Genomic_DNA"/>
</dbReference>
<gene>
    <name evidence="2" type="ORF">KPS_002094</name>
</gene>
<evidence type="ECO:0000313" key="2">
    <source>
        <dbReference type="EMBL" id="WMW64110.1"/>
    </source>
</evidence>
<sequence>MSSQTRDREIYLHENRYEQPKEIFKHLAALAADRVGVPPGAKVCDAGCAAGEFLYHFLKVHPQAIGTGFDLVPELVEKAQSMVPAARFSVGSVTDAAQMEAGSQDFVFMNGVHSSLPEIKPALETLVGWTKPGGRVYLFGIFNPYPLDVASRYRAAGDAGDWTTLYIHSQASVSRCLDDLLGPDRHTFEPFLLDVDVAPVSDNPFRSWTFRDESGQRLLTNGLCTLINCYVLEIRP</sequence>